<evidence type="ECO:0000313" key="4">
    <source>
        <dbReference type="Proteomes" id="UP000887116"/>
    </source>
</evidence>
<dbReference type="AlphaFoldDB" id="A0A8X6IW88"/>
<dbReference type="OrthoDB" id="5917212at2759"/>
<accession>A0A8X6IW88</accession>
<sequence>MQALSGTSKEVPNNLQKTFEYLLLKLKGKKRGHDLKDLSRNFVSPMASNFIPMLSSSPPPIDDCPDNDDDDDEFGTFASANIPFDSSFDSPVAGEKYKPFKPGANGVNDISLNNDLNSFCSYTDSQMPSTAKFTLSFSPQNQSTCEKNLSQNESEDEDQFFAGHNEKHCSSVDDIPDRKNTSASQNCVPDSLNNVNHSVKNFNNPHEENDWFKKEEFSTCSTEKTRTNRPNSLDAEHPNCDVDKTEFSVPPCDDACTMEENSDGRHIAHSEISDNLQNANHAVEKCKEISSVVNNSNSDTVKPFELNGDEDNSIRESNELSENSDVNLPTSDQLDEFDNFQGPFEKINSQVICDESPRKSIDEDDVDTGIFEANFSDFQTGNECFEDEEFDNFQANEDCHFETQEFEEFQSFDKTSGVSSFINEDVESVDSNRVPEDSETSNSKRPVLQDSESEDFDDFQACSEVGAAVEQGFADFEAHPFDQKEELEFADFEGASFHSASSETFQNSSHLPPCIPNQEKNVDKLSTVMHTIFPLKDEESNVADIAYDPASEVLEQCNKSRRLWEKLHEVEQTPGMRFQWGVSHSFQQLLRSVNVDYHSILRTSSVPIFASSLSLLEPVKGQTNSASQDSEIKIQSPKDPIPPVEFDWNSSGLVNPLDSGQAVSILMDLSFLSSSESVTSTSVGNNSFENELLKPSPVSSCSESNNTHFILEELLSKNICSIPNSKSAHRQTDLSEEANSVLDQLPDLSFMRAKVLMFPISSKT</sequence>
<dbReference type="EMBL" id="BMAO01019285">
    <property type="protein sequence ID" value="GFR29614.1"/>
    <property type="molecule type" value="Genomic_DNA"/>
</dbReference>
<evidence type="ECO:0000259" key="2">
    <source>
        <dbReference type="Pfam" id="PF15045"/>
    </source>
</evidence>
<organism evidence="3 4">
    <name type="scientific">Trichonephila clavata</name>
    <name type="common">Joro spider</name>
    <name type="synonym">Nephila clavata</name>
    <dbReference type="NCBI Taxonomy" id="2740835"/>
    <lineage>
        <taxon>Eukaryota</taxon>
        <taxon>Metazoa</taxon>
        <taxon>Ecdysozoa</taxon>
        <taxon>Arthropoda</taxon>
        <taxon>Chelicerata</taxon>
        <taxon>Arachnida</taxon>
        <taxon>Araneae</taxon>
        <taxon>Araneomorphae</taxon>
        <taxon>Entelegynae</taxon>
        <taxon>Araneoidea</taxon>
        <taxon>Nephilidae</taxon>
        <taxon>Trichonephila</taxon>
    </lineage>
</organism>
<name>A0A8X6IW88_TRICU</name>
<dbReference type="Pfam" id="PF15045">
    <property type="entry name" value="Clathrin_bdg"/>
    <property type="match status" value="1"/>
</dbReference>
<evidence type="ECO:0000313" key="3">
    <source>
        <dbReference type="EMBL" id="GFR29614.1"/>
    </source>
</evidence>
<dbReference type="GO" id="GO:0032588">
    <property type="term" value="C:trans-Golgi network membrane"/>
    <property type="evidence" value="ECO:0007669"/>
    <property type="project" value="InterPro"/>
</dbReference>
<reference evidence="3" key="1">
    <citation type="submission" date="2020-07" db="EMBL/GenBank/DDBJ databases">
        <title>Multicomponent nature underlies the extraordinary mechanical properties of spider dragline silk.</title>
        <authorList>
            <person name="Kono N."/>
            <person name="Nakamura H."/>
            <person name="Mori M."/>
            <person name="Yoshida Y."/>
            <person name="Ohtoshi R."/>
            <person name="Malay A.D."/>
            <person name="Moran D.A.P."/>
            <person name="Tomita M."/>
            <person name="Numata K."/>
            <person name="Arakawa K."/>
        </authorList>
    </citation>
    <scope>NUCLEOTIDE SEQUENCE</scope>
</reference>
<feature type="domain" description="Aftiphilin clathrin-binding box" evidence="2">
    <location>
        <begin position="560"/>
        <end position="607"/>
    </location>
</feature>
<evidence type="ECO:0000256" key="1">
    <source>
        <dbReference type="SAM" id="MobiDB-lite"/>
    </source>
</evidence>
<dbReference type="Proteomes" id="UP000887116">
    <property type="component" value="Unassembled WGS sequence"/>
</dbReference>
<feature type="region of interest" description="Disordered" evidence="1">
    <location>
        <begin position="424"/>
        <end position="453"/>
    </location>
</feature>
<keyword evidence="4" id="KW-1185">Reference proteome</keyword>
<dbReference type="GO" id="GO:0030121">
    <property type="term" value="C:AP-1 adaptor complex"/>
    <property type="evidence" value="ECO:0007669"/>
    <property type="project" value="TreeGrafter"/>
</dbReference>
<dbReference type="PANTHER" id="PTHR16156">
    <property type="entry name" value="AFTIPHILIN A-RELATED"/>
    <property type="match status" value="1"/>
</dbReference>
<dbReference type="PANTHER" id="PTHR16156:SF10">
    <property type="entry name" value="AFTIPHILIN-RELATED"/>
    <property type="match status" value="1"/>
</dbReference>
<dbReference type="InterPro" id="IPR029205">
    <property type="entry name" value="Clathrin-bd"/>
</dbReference>
<proteinExistence type="predicted"/>
<feature type="compositionally biased region" description="Polar residues" evidence="1">
    <location>
        <begin position="320"/>
        <end position="330"/>
    </location>
</feature>
<protein>
    <submittedName>
        <fullName evidence="3">Aftiphilin</fullName>
    </submittedName>
</protein>
<dbReference type="InterPro" id="IPR046359">
    <property type="entry name" value="Aftin-like"/>
</dbReference>
<gene>
    <name evidence="3" type="primary">AFTPH</name>
    <name evidence="3" type="ORF">TNCT_372721</name>
</gene>
<dbReference type="GO" id="GO:0030276">
    <property type="term" value="F:clathrin binding"/>
    <property type="evidence" value="ECO:0007669"/>
    <property type="project" value="InterPro"/>
</dbReference>
<comment type="caution">
    <text evidence="3">The sequence shown here is derived from an EMBL/GenBank/DDBJ whole genome shotgun (WGS) entry which is preliminary data.</text>
</comment>
<feature type="region of interest" description="Disordered" evidence="1">
    <location>
        <begin position="297"/>
        <end position="330"/>
    </location>
</feature>